<evidence type="ECO:0000256" key="3">
    <source>
        <dbReference type="ARBA" id="ARBA00022448"/>
    </source>
</evidence>
<dbReference type="Proteomes" id="UP000076420">
    <property type="component" value="Unassembled WGS sequence"/>
</dbReference>
<dbReference type="STRING" id="6526.A0A2C9LCT3"/>
<dbReference type="GO" id="GO:0006999">
    <property type="term" value="P:nuclear pore organization"/>
    <property type="evidence" value="ECO:0007669"/>
    <property type="project" value="TreeGrafter"/>
</dbReference>
<keyword evidence="4" id="KW-0539">Nucleus</keyword>
<dbReference type="VEuPathDB" id="VectorBase:BGLAX_032900"/>
<dbReference type="VEuPathDB" id="VectorBase:BGLB029753"/>
<evidence type="ECO:0000256" key="2">
    <source>
        <dbReference type="ARBA" id="ARBA00005892"/>
    </source>
</evidence>
<name>A0A2C9LCT3_BIOGL</name>
<evidence type="ECO:0000256" key="4">
    <source>
        <dbReference type="ARBA" id="ARBA00023242"/>
    </source>
</evidence>
<dbReference type="AlphaFoldDB" id="A0A2C9LCT3"/>
<dbReference type="EnsemblMetazoa" id="BGLB029753-RA">
    <property type="protein sequence ID" value="BGLB029753-PA"/>
    <property type="gene ID" value="BGLB029753"/>
</dbReference>
<gene>
    <name evidence="5" type="primary">106063434</name>
</gene>
<evidence type="ECO:0000313" key="6">
    <source>
        <dbReference type="Proteomes" id="UP000076420"/>
    </source>
</evidence>
<keyword evidence="3" id="KW-0813">Transport</keyword>
<comment type="similarity">
    <text evidence="2">Belongs to the NUP186/NUP192/NUP205 family.</text>
</comment>
<dbReference type="PANTHER" id="PTHR31344">
    <property type="entry name" value="NUCLEAR PORE COMPLEX PROTEIN NUP205"/>
    <property type="match status" value="1"/>
</dbReference>
<protein>
    <submittedName>
        <fullName evidence="5">Uncharacterized protein</fullName>
    </submittedName>
</protein>
<comment type="subcellular location">
    <subcellularLocation>
        <location evidence="1">Nucleus</location>
    </subcellularLocation>
</comment>
<evidence type="ECO:0000256" key="1">
    <source>
        <dbReference type="ARBA" id="ARBA00004123"/>
    </source>
</evidence>
<accession>A0A2C9LCT3</accession>
<reference evidence="5" key="1">
    <citation type="submission" date="2020-05" db="UniProtKB">
        <authorList>
            <consortium name="EnsemblMetazoa"/>
        </authorList>
    </citation>
    <scope>IDENTIFICATION</scope>
    <source>
        <strain evidence="5">BB02</strain>
    </source>
</reference>
<proteinExistence type="inferred from homology"/>
<sequence>MLMSLDQAAPNLAHWLLGFQLQKPVVKTTLQDPGVLDSPKTCLHSILTLLEQGLGSREGPTCLLDRPRLAELGFHLIYALCANKDTSSPTLRYLRTTHDFLFRQLHHLPLDSNKLEISVSDHQAWLLKTIALELRMTSVNRQRSHTQRLVQLLLGDEEQEICSSVHPGEDSELGVAERESLLSVTHTITSLNTGKQFRQRLLGILDTISFEQSYPSPLHVNFFDKAQIEALVRSLETRARDGVTYCDVRALRQVLLTELANQQGPMVAGQRPHIMEVNIDHL</sequence>
<organism evidence="5 6">
    <name type="scientific">Biomphalaria glabrata</name>
    <name type="common">Bloodfluke planorb</name>
    <name type="synonym">Freshwater snail</name>
    <dbReference type="NCBI Taxonomy" id="6526"/>
    <lineage>
        <taxon>Eukaryota</taxon>
        <taxon>Metazoa</taxon>
        <taxon>Spiralia</taxon>
        <taxon>Lophotrochozoa</taxon>
        <taxon>Mollusca</taxon>
        <taxon>Gastropoda</taxon>
        <taxon>Heterobranchia</taxon>
        <taxon>Euthyneura</taxon>
        <taxon>Panpulmonata</taxon>
        <taxon>Hygrophila</taxon>
        <taxon>Lymnaeoidea</taxon>
        <taxon>Planorbidae</taxon>
        <taxon>Biomphalaria</taxon>
    </lineage>
</organism>
<dbReference type="InterPro" id="IPR021827">
    <property type="entry name" value="Nup186/Nup192/Nup205"/>
</dbReference>
<dbReference type="GO" id="GO:0044611">
    <property type="term" value="C:nuclear pore inner ring"/>
    <property type="evidence" value="ECO:0007669"/>
    <property type="project" value="TreeGrafter"/>
</dbReference>
<dbReference type="Pfam" id="PF11894">
    <property type="entry name" value="Nup192"/>
    <property type="match status" value="1"/>
</dbReference>
<dbReference type="PANTHER" id="PTHR31344:SF0">
    <property type="entry name" value="NUCLEAR PORE COMPLEX PROTEIN NUP205"/>
    <property type="match status" value="1"/>
</dbReference>
<evidence type="ECO:0000313" key="5">
    <source>
        <dbReference type="EnsemblMetazoa" id="BGLB029753-PA"/>
    </source>
</evidence>
<dbReference type="KEGG" id="bgt:106063434"/>
<dbReference type="GO" id="GO:0017056">
    <property type="term" value="F:structural constituent of nuclear pore"/>
    <property type="evidence" value="ECO:0007669"/>
    <property type="project" value="TreeGrafter"/>
</dbReference>